<evidence type="ECO:0000313" key="15">
    <source>
        <dbReference type="EMBL" id="AKV02271.1"/>
    </source>
</evidence>
<evidence type="ECO:0000256" key="6">
    <source>
        <dbReference type="ARBA" id="ARBA00030119"/>
    </source>
</evidence>
<dbReference type="PATRIC" id="fig|1391654.3.peg.9050"/>
<comment type="function">
    <text evidence="10">Involved in pyrimidine base degradation. Catalyzes physiologically the reduction of uracil to 5,6-dihydrouracil (DHU) by using NADH as a specific cosubstrate. It also catalyzes the reverse reaction and the reduction of thymine to 5,6-dihydrothymine (DHT).</text>
</comment>
<dbReference type="NCBIfam" id="NF006183">
    <property type="entry name" value="PRK08318.1"/>
    <property type="match status" value="1"/>
</dbReference>
<dbReference type="InterPro" id="IPR013785">
    <property type="entry name" value="Aldolase_TIM"/>
</dbReference>
<feature type="region of interest" description="Disordered" evidence="13">
    <location>
        <begin position="423"/>
        <end position="481"/>
    </location>
</feature>
<dbReference type="PROSITE" id="PS51379">
    <property type="entry name" value="4FE4S_FER_2"/>
    <property type="match status" value="2"/>
</dbReference>
<dbReference type="InterPro" id="IPR005720">
    <property type="entry name" value="Dihydroorotate_DH_cat"/>
</dbReference>
<dbReference type="GO" id="GO:0051536">
    <property type="term" value="F:iron-sulfur cluster binding"/>
    <property type="evidence" value="ECO:0007669"/>
    <property type="project" value="UniProtKB-KW"/>
</dbReference>
<gene>
    <name evidence="15" type="ORF">AKJ09_08934</name>
</gene>
<evidence type="ECO:0000256" key="8">
    <source>
        <dbReference type="ARBA" id="ARBA00047685"/>
    </source>
</evidence>
<feature type="domain" description="4Fe-4S ferredoxin-type" evidence="14">
    <location>
        <begin position="332"/>
        <end position="361"/>
    </location>
</feature>
<evidence type="ECO:0000256" key="1">
    <source>
        <dbReference type="ARBA" id="ARBA00010804"/>
    </source>
</evidence>
<reference evidence="15 16" key="1">
    <citation type="submission" date="2015-08" db="EMBL/GenBank/DDBJ databases">
        <authorList>
            <person name="Babu N.S."/>
            <person name="Beckwith C.J."/>
            <person name="Beseler K.G."/>
            <person name="Brison A."/>
            <person name="Carone J.V."/>
            <person name="Caskin T.P."/>
            <person name="Diamond M."/>
            <person name="Durham M.E."/>
            <person name="Foxe J.M."/>
            <person name="Go M."/>
            <person name="Henderson B.A."/>
            <person name="Jones I.B."/>
            <person name="McGettigan J.A."/>
            <person name="Micheletti S.J."/>
            <person name="Nasrallah M.E."/>
            <person name="Ortiz D."/>
            <person name="Piller C.R."/>
            <person name="Privatt S.R."/>
            <person name="Schneider S.L."/>
            <person name="Sharp S."/>
            <person name="Smith T.C."/>
            <person name="Stanton J.D."/>
            <person name="Ullery H.E."/>
            <person name="Wilson R.J."/>
            <person name="Serrano M.G."/>
            <person name="Buck G."/>
            <person name="Lee V."/>
            <person name="Wang Y."/>
            <person name="Carvalho R."/>
            <person name="Voegtly L."/>
            <person name="Shi R."/>
            <person name="Duckworth R."/>
            <person name="Johnson A."/>
            <person name="Loviza R."/>
            <person name="Walstead R."/>
            <person name="Shah Z."/>
            <person name="Kiflezghi M."/>
            <person name="Wade K."/>
            <person name="Ball S.L."/>
            <person name="Bradley K.W."/>
            <person name="Asai D.J."/>
            <person name="Bowman C.A."/>
            <person name="Russell D.A."/>
            <person name="Pope W.H."/>
            <person name="Jacobs-Sera D."/>
            <person name="Hendrix R.W."/>
            <person name="Hatfull G.F."/>
        </authorList>
    </citation>
    <scope>NUCLEOTIDE SEQUENCE [LARGE SCALE GENOMIC DNA]</scope>
    <source>
        <strain evidence="15 16">DSM 27648</strain>
    </source>
</reference>
<dbReference type="Pfam" id="PF01180">
    <property type="entry name" value="DHO_dh"/>
    <property type="match status" value="1"/>
</dbReference>
<keyword evidence="4" id="KW-0408">Iron</keyword>
<evidence type="ECO:0000259" key="14">
    <source>
        <dbReference type="PROSITE" id="PS51379"/>
    </source>
</evidence>
<name>A0A0K1Q907_9BACT</name>
<dbReference type="InterPro" id="IPR017896">
    <property type="entry name" value="4Fe4S_Fe-S-bd"/>
</dbReference>
<evidence type="ECO:0000256" key="3">
    <source>
        <dbReference type="ARBA" id="ARBA00023002"/>
    </source>
</evidence>
<organism evidence="15 16">
    <name type="scientific">Labilithrix luteola</name>
    <dbReference type="NCBI Taxonomy" id="1391654"/>
    <lineage>
        <taxon>Bacteria</taxon>
        <taxon>Pseudomonadati</taxon>
        <taxon>Myxococcota</taxon>
        <taxon>Polyangia</taxon>
        <taxon>Polyangiales</taxon>
        <taxon>Labilitrichaceae</taxon>
        <taxon>Labilithrix</taxon>
    </lineage>
</organism>
<evidence type="ECO:0000256" key="13">
    <source>
        <dbReference type="SAM" id="MobiDB-lite"/>
    </source>
</evidence>
<dbReference type="CDD" id="cd02940">
    <property type="entry name" value="DHPD_FMN"/>
    <property type="match status" value="1"/>
</dbReference>
<keyword evidence="2" id="KW-0479">Metal-binding</keyword>
<dbReference type="STRING" id="1391654.AKJ09_08934"/>
<accession>A0A0K1Q907</accession>
<feature type="region of interest" description="Disordered" evidence="13">
    <location>
        <begin position="366"/>
        <end position="385"/>
    </location>
</feature>
<evidence type="ECO:0000313" key="16">
    <source>
        <dbReference type="Proteomes" id="UP000064967"/>
    </source>
</evidence>
<dbReference type="KEGG" id="llu:AKJ09_08934"/>
<dbReference type="Pfam" id="PF12838">
    <property type="entry name" value="Fer4_7"/>
    <property type="match status" value="1"/>
</dbReference>
<keyword evidence="5" id="KW-0411">Iron-sulfur</keyword>
<dbReference type="GO" id="GO:0004159">
    <property type="term" value="F:dihydropyrimidine dehydrogenase (NAD+) activity"/>
    <property type="evidence" value="ECO:0007669"/>
    <property type="project" value="UniProtKB-EC"/>
</dbReference>
<evidence type="ECO:0000256" key="9">
    <source>
        <dbReference type="ARBA" id="ARBA00048792"/>
    </source>
</evidence>
<dbReference type="PANTHER" id="PTHR43073:SF2">
    <property type="entry name" value="DIHYDROPYRIMIDINE DEHYDROGENASE [NADP(+)]"/>
    <property type="match status" value="1"/>
</dbReference>
<dbReference type="Gene3D" id="3.30.70.20">
    <property type="match status" value="1"/>
</dbReference>
<dbReference type="PROSITE" id="PS00198">
    <property type="entry name" value="4FE4S_FER_1"/>
    <property type="match status" value="1"/>
</dbReference>
<dbReference type="FunFam" id="3.20.20.70:FF:000027">
    <property type="entry name" value="Dihydropyrimidine dehydrogenase [NADP(+)]"/>
    <property type="match status" value="1"/>
</dbReference>
<dbReference type="InterPro" id="IPR017900">
    <property type="entry name" value="4Fe4S_Fe_S_CS"/>
</dbReference>
<dbReference type="Proteomes" id="UP000064967">
    <property type="component" value="Chromosome"/>
</dbReference>
<dbReference type="SUPFAM" id="SSF54862">
    <property type="entry name" value="4Fe-4S ferredoxins"/>
    <property type="match status" value="1"/>
</dbReference>
<dbReference type="SUPFAM" id="SSF51395">
    <property type="entry name" value="FMN-linked oxidoreductases"/>
    <property type="match status" value="1"/>
</dbReference>
<sequence>MADLSIDFCGIKSPNPFWLASAPPANTGEQVMRAFDAGWGGAVWKTLGDPIMNVTSRFGSVDYDGRKMMGLNNIELITDRPIEENLREIREVKKRYPKNVIIASLMTETKDDWRVLIKRCEDAGADGLELNFGCPHGMCERGMGSSVGQEPKLLQEITSWTKEFAKTPVLVKLTPNTGDILEPGLAAVAGGADGISLINTIKSIVGVDLDRMVPLPRVGRASTNGGYCGPAVKPIALHMVAALARDPGVKIPISGIGGISNWRDAAEFIALGATSVQVCTAVMHYGYRIVEDMIEGLSEYLDSHGMKSVNELRGRAVGAYQDWGDLDLGYKLVANIDAKTCIGCQLCVTACNDGAHQCIFTGPGDRPRPPHAHTQGPAKAPNPIPVGLLAGDRVPWIDEPECVGCNLCQLVCPVPAAFRWSKSRRDGKRRGMTASARAATSSLAESTTLSKSPEGKPSPVRSQPNGGAMVHLGSGRVTVRS</sequence>
<dbReference type="GO" id="GO:0005737">
    <property type="term" value="C:cytoplasm"/>
    <property type="evidence" value="ECO:0007669"/>
    <property type="project" value="InterPro"/>
</dbReference>
<dbReference type="EMBL" id="CP012333">
    <property type="protein sequence ID" value="AKV02271.1"/>
    <property type="molecule type" value="Genomic_DNA"/>
</dbReference>
<evidence type="ECO:0000256" key="2">
    <source>
        <dbReference type="ARBA" id="ARBA00022723"/>
    </source>
</evidence>
<feature type="compositionally biased region" description="Low complexity" evidence="13">
    <location>
        <begin position="433"/>
        <end position="450"/>
    </location>
</feature>
<feature type="domain" description="4Fe-4S ferredoxin-type" evidence="14">
    <location>
        <begin position="393"/>
        <end position="423"/>
    </location>
</feature>
<dbReference type="EC" id="1.3.1.1" evidence="12"/>
<evidence type="ECO:0000256" key="5">
    <source>
        <dbReference type="ARBA" id="ARBA00023014"/>
    </source>
</evidence>
<comment type="catalytic activity">
    <reaction evidence="9">
        <text>5,6-dihydrouracil + NAD(+) = uracil + NADH + H(+)</text>
        <dbReference type="Rhea" id="RHEA:20189"/>
        <dbReference type="ChEBI" id="CHEBI:15378"/>
        <dbReference type="ChEBI" id="CHEBI:15901"/>
        <dbReference type="ChEBI" id="CHEBI:17568"/>
        <dbReference type="ChEBI" id="CHEBI:57540"/>
        <dbReference type="ChEBI" id="CHEBI:57945"/>
        <dbReference type="EC" id="1.3.1.1"/>
    </reaction>
</comment>
<evidence type="ECO:0000256" key="7">
    <source>
        <dbReference type="ARBA" id="ARBA00032722"/>
    </source>
</evidence>
<dbReference type="Gene3D" id="3.20.20.70">
    <property type="entry name" value="Aldolase class I"/>
    <property type="match status" value="1"/>
</dbReference>
<keyword evidence="3" id="KW-0560">Oxidoreductase</keyword>
<protein>
    <recommendedName>
        <fullName evidence="12">dihydrouracil dehydrogenase (NAD(+))</fullName>
        <ecNumber evidence="12">1.3.1.1</ecNumber>
    </recommendedName>
    <alternativeName>
        <fullName evidence="7">Dihydrothymine dehydrogenase</fullName>
    </alternativeName>
    <alternativeName>
        <fullName evidence="6">Dihydrouracil dehydrogenase</fullName>
    </alternativeName>
</protein>
<dbReference type="PANTHER" id="PTHR43073">
    <property type="entry name" value="DIHYDROPYRIMIDINE DEHYDROGENASE [NADP(+)]"/>
    <property type="match status" value="1"/>
</dbReference>
<keyword evidence="16" id="KW-1185">Reference proteome</keyword>
<dbReference type="GO" id="GO:0046872">
    <property type="term" value="F:metal ion binding"/>
    <property type="evidence" value="ECO:0007669"/>
    <property type="project" value="UniProtKB-KW"/>
</dbReference>
<comment type="subunit">
    <text evidence="11">Heterotetramer of 2 PreA and 2 PreT subunits.</text>
</comment>
<evidence type="ECO:0000256" key="4">
    <source>
        <dbReference type="ARBA" id="ARBA00023004"/>
    </source>
</evidence>
<comment type="catalytic activity">
    <reaction evidence="8">
        <text>5,6-dihydrothymine + NAD(+) = thymine + NADH + H(+)</text>
        <dbReference type="Rhea" id="RHEA:28791"/>
        <dbReference type="ChEBI" id="CHEBI:15378"/>
        <dbReference type="ChEBI" id="CHEBI:17821"/>
        <dbReference type="ChEBI" id="CHEBI:27468"/>
        <dbReference type="ChEBI" id="CHEBI:57540"/>
        <dbReference type="ChEBI" id="CHEBI:57945"/>
        <dbReference type="EC" id="1.3.1.1"/>
    </reaction>
</comment>
<evidence type="ECO:0000256" key="12">
    <source>
        <dbReference type="ARBA" id="ARBA00049728"/>
    </source>
</evidence>
<dbReference type="OrthoDB" id="9802377at2"/>
<dbReference type="AlphaFoldDB" id="A0A0K1Q907"/>
<evidence type="ECO:0000256" key="10">
    <source>
        <dbReference type="ARBA" id="ARBA00049578"/>
    </source>
</evidence>
<evidence type="ECO:0000256" key="11">
    <source>
        <dbReference type="ARBA" id="ARBA00049714"/>
    </source>
</evidence>
<comment type="similarity">
    <text evidence="1">Belongs to the dihydropyrimidine dehydrogenase family.</text>
</comment>
<proteinExistence type="inferred from homology"/>